<keyword evidence="3 6" id="KW-0418">Kinase</keyword>
<dbReference type="Gene3D" id="3.30.200.20">
    <property type="entry name" value="Phosphorylase Kinase, domain 1"/>
    <property type="match status" value="1"/>
</dbReference>
<dbReference type="InterPro" id="IPR011009">
    <property type="entry name" value="Kinase-like_dom_sf"/>
</dbReference>
<accession>A0ABT5D4D4</accession>
<evidence type="ECO:0000256" key="4">
    <source>
        <dbReference type="ARBA" id="ARBA00022840"/>
    </source>
</evidence>
<proteinExistence type="predicted"/>
<keyword evidence="2" id="KW-0547">Nucleotide-binding</keyword>
<dbReference type="PROSITE" id="PS50011">
    <property type="entry name" value="PROTEIN_KINASE_DOM"/>
    <property type="match status" value="1"/>
</dbReference>
<protein>
    <submittedName>
        <fullName evidence="6">Serine/threonine-protein kinase</fullName>
    </submittedName>
</protein>
<dbReference type="GO" id="GO:0016301">
    <property type="term" value="F:kinase activity"/>
    <property type="evidence" value="ECO:0007669"/>
    <property type="project" value="UniProtKB-KW"/>
</dbReference>
<dbReference type="SMART" id="SM00220">
    <property type="entry name" value="S_TKc"/>
    <property type="match status" value="1"/>
</dbReference>
<evidence type="ECO:0000313" key="6">
    <source>
        <dbReference type="EMBL" id="MDC0708529.1"/>
    </source>
</evidence>
<keyword evidence="7" id="KW-1185">Reference proteome</keyword>
<sequence>MYAVRPDALIPGTLVGNWRVLQSLGHGGHGAVYRVEDIRQPREHLALRISLRAAEGRFDQWTAQLKRSHPNVVPLHACGRWPRPRSGFFYFVRDYVKGQGLPSWMETVNPTFLQVAAILNRLALAIDDMHLRDVWHRDIRPDNIRVRDGDGEPVLLDLRTGGNEEVDTLTRMPLPTEMLLFRSPEALRFLRMNWGRRGVRYHFRPSDDLYALGATAYWMVTGHMPFSPTLAPELLHGALETQMPVSPCEVNERVPRALSALILRLLDKDPDHRPRSGEALNAEMVAAASAGARSIWASRVFDWYRDEGGRERSPLRILRLAAPWASGTGCPRLPRVVHFNPPYDKALLPFEPPPWCPNPLPARKSPEEPMGPWSRMM</sequence>
<dbReference type="InterPro" id="IPR000719">
    <property type="entry name" value="Prot_kinase_dom"/>
</dbReference>
<organism evidence="6 7">
    <name type="scientific">Stigmatella ashevillensis</name>
    <dbReference type="NCBI Taxonomy" id="2995309"/>
    <lineage>
        <taxon>Bacteria</taxon>
        <taxon>Pseudomonadati</taxon>
        <taxon>Myxococcota</taxon>
        <taxon>Myxococcia</taxon>
        <taxon>Myxococcales</taxon>
        <taxon>Cystobacterineae</taxon>
        <taxon>Archangiaceae</taxon>
        <taxon>Stigmatella</taxon>
    </lineage>
</organism>
<dbReference type="CDD" id="cd14014">
    <property type="entry name" value="STKc_PknB_like"/>
    <property type="match status" value="1"/>
</dbReference>
<name>A0ABT5D4D4_9BACT</name>
<reference evidence="6 7" key="1">
    <citation type="submission" date="2022-11" db="EMBL/GenBank/DDBJ databases">
        <title>Minimal conservation of predation-associated metabolite biosynthetic gene clusters underscores biosynthetic potential of Myxococcota including descriptions for ten novel species: Archangium lansinium sp. nov., Myxococcus landrumus sp. nov., Nannocystis bai.</title>
        <authorList>
            <person name="Ahearne A."/>
            <person name="Stevens C."/>
            <person name="Dowd S."/>
        </authorList>
    </citation>
    <scope>NUCLEOTIDE SEQUENCE [LARGE SCALE GENOMIC DNA]</scope>
    <source>
        <strain evidence="6 7">NCWAL01</strain>
    </source>
</reference>
<evidence type="ECO:0000259" key="5">
    <source>
        <dbReference type="PROSITE" id="PS50011"/>
    </source>
</evidence>
<dbReference type="Gene3D" id="1.10.510.10">
    <property type="entry name" value="Transferase(Phosphotransferase) domain 1"/>
    <property type="match status" value="1"/>
</dbReference>
<dbReference type="PANTHER" id="PTHR43289">
    <property type="entry name" value="MITOGEN-ACTIVATED PROTEIN KINASE KINASE KINASE 20-RELATED"/>
    <property type="match status" value="1"/>
</dbReference>
<dbReference type="RefSeq" id="WP_272136464.1">
    <property type="nucleotide sequence ID" value="NZ_JAQNDM010000002.1"/>
</dbReference>
<comment type="caution">
    <text evidence="6">The sequence shown here is derived from an EMBL/GenBank/DDBJ whole genome shotgun (WGS) entry which is preliminary data.</text>
</comment>
<dbReference type="EMBL" id="JAQNDM010000002">
    <property type="protein sequence ID" value="MDC0708529.1"/>
    <property type="molecule type" value="Genomic_DNA"/>
</dbReference>
<evidence type="ECO:0000256" key="1">
    <source>
        <dbReference type="ARBA" id="ARBA00022679"/>
    </source>
</evidence>
<keyword evidence="4" id="KW-0067">ATP-binding</keyword>
<dbReference type="Proteomes" id="UP001221838">
    <property type="component" value="Unassembled WGS sequence"/>
</dbReference>
<evidence type="ECO:0000256" key="3">
    <source>
        <dbReference type="ARBA" id="ARBA00022777"/>
    </source>
</evidence>
<dbReference type="SUPFAM" id="SSF56112">
    <property type="entry name" value="Protein kinase-like (PK-like)"/>
    <property type="match status" value="1"/>
</dbReference>
<dbReference type="PANTHER" id="PTHR43289:SF6">
    <property type="entry name" value="SERINE_THREONINE-PROTEIN KINASE NEKL-3"/>
    <property type="match status" value="1"/>
</dbReference>
<evidence type="ECO:0000256" key="2">
    <source>
        <dbReference type="ARBA" id="ARBA00022741"/>
    </source>
</evidence>
<evidence type="ECO:0000313" key="7">
    <source>
        <dbReference type="Proteomes" id="UP001221838"/>
    </source>
</evidence>
<gene>
    <name evidence="6" type="ORF">POL68_08615</name>
</gene>
<dbReference type="Pfam" id="PF00069">
    <property type="entry name" value="Pkinase"/>
    <property type="match status" value="1"/>
</dbReference>
<feature type="domain" description="Protein kinase" evidence="5">
    <location>
        <begin position="18"/>
        <end position="285"/>
    </location>
</feature>
<keyword evidence="1" id="KW-0808">Transferase</keyword>